<evidence type="ECO:0000313" key="2">
    <source>
        <dbReference type="EMBL" id="KTD17020.1"/>
    </source>
</evidence>
<dbReference type="AlphaFoldDB" id="A0A0W0VA66"/>
<sequence length="697" mass="80074">MASSTAEIIKMTSDRVHNKNCYSYLKQLALTPYVMDTFSKELKTALSAVMSQSQYDENYPYADLYTAFFSEVESKIDKIYDQRRRNLERNKELVISNQPLSDKNDFVRLYTRSLGDVADIEQQIQELDDFIFSIYDNDNNILPQTFAAIKSIPLRHAPVDTEIESSITKSLQDEGENVNKHAQSPAQAGSLFGRLSATLSDDFKPQHTTSLATVRKYEYQDNSRREYRFGTQGQRHHGEERVSPLFERWLDVASRRENTDRIVHIYFNNLGYDRSGIEGSKERALSLKLHELEKTRDFLNPDPPKIAVITLPADQGYMKSREYSKTRDSHKCKEVFEEFFNIANQNSKAVSEVKDFYISSNIRARLFKDKDLYSADVERETLQKLLTKSFQDLGFDPEKDRMSSAQRQAVWFHFIKFALTNFIIEELNPRSYNFSCKDAIDRGGVSSAYYNLMKSFTTANPMTREEFECALHAAPAMVKARGMNHHLRLIWNAVDSYVNNNYEALRDNPQKAWLIAWRDLNCPHSRVKELLDLRIKQSLEELEKANKANPKDPKIVKSLKILQEIETHKNLGVSGKRLLLEATVRTRDLALTEKPSHEQIEAYEKLANRINIRSPNLHIVAGLMKMLVGIVAYGLSFGHAQSMLHSGIATFKTGVHGREGIVQDIKAQLVQLKQANNPQENLNDEEGERDDEGIRVN</sequence>
<evidence type="ECO:0000313" key="3">
    <source>
        <dbReference type="Proteomes" id="UP000055035"/>
    </source>
</evidence>
<dbReference type="OrthoDB" id="5632105at2"/>
<dbReference type="Proteomes" id="UP000055035">
    <property type="component" value="Unassembled WGS sequence"/>
</dbReference>
<dbReference type="EMBL" id="LNYJ01000011">
    <property type="protein sequence ID" value="KTD17020.1"/>
    <property type="molecule type" value="Genomic_DNA"/>
</dbReference>
<feature type="region of interest" description="Disordered" evidence="1">
    <location>
        <begin position="675"/>
        <end position="697"/>
    </location>
</feature>
<dbReference type="PATRIC" id="fig|456.5.peg.1419"/>
<name>A0A0W0VA66_9GAMM</name>
<dbReference type="RefSeq" id="WP_058470823.1">
    <property type="nucleotide sequence ID" value="NZ_CAAAIC010000003.1"/>
</dbReference>
<reference evidence="2 3" key="1">
    <citation type="submission" date="2015-11" db="EMBL/GenBank/DDBJ databases">
        <title>Genomic analysis of 38 Legionella species identifies large and diverse effector repertoires.</title>
        <authorList>
            <person name="Burstein D."/>
            <person name="Amaro F."/>
            <person name="Zusman T."/>
            <person name="Lifshitz Z."/>
            <person name="Cohen O."/>
            <person name="Gilbert J.A."/>
            <person name="Pupko T."/>
            <person name="Shuman H.A."/>
            <person name="Segal G."/>
        </authorList>
    </citation>
    <scope>NUCLEOTIDE SEQUENCE [LARGE SCALE GENOMIC DNA]</scope>
    <source>
        <strain evidence="2 3">BL-540</strain>
    </source>
</reference>
<comment type="caution">
    <text evidence="2">The sequence shown here is derived from an EMBL/GenBank/DDBJ whole genome shotgun (WGS) entry which is preliminary data.</text>
</comment>
<keyword evidence="3" id="KW-1185">Reference proteome</keyword>
<feature type="compositionally biased region" description="Acidic residues" evidence="1">
    <location>
        <begin position="682"/>
        <end position="691"/>
    </location>
</feature>
<gene>
    <name evidence="2" type="ORF">Ljor_1326</name>
</gene>
<proteinExistence type="predicted"/>
<protein>
    <submittedName>
        <fullName evidence="2">Uncharacterized protein</fullName>
    </submittedName>
</protein>
<dbReference type="STRING" id="456.Ljor_1326"/>
<evidence type="ECO:0000256" key="1">
    <source>
        <dbReference type="SAM" id="MobiDB-lite"/>
    </source>
</evidence>
<accession>A0A0W0VA66</accession>
<organism evidence="2 3">
    <name type="scientific">Legionella jordanis</name>
    <dbReference type="NCBI Taxonomy" id="456"/>
    <lineage>
        <taxon>Bacteria</taxon>
        <taxon>Pseudomonadati</taxon>
        <taxon>Pseudomonadota</taxon>
        <taxon>Gammaproteobacteria</taxon>
        <taxon>Legionellales</taxon>
        <taxon>Legionellaceae</taxon>
        <taxon>Legionella</taxon>
    </lineage>
</organism>